<dbReference type="InterPro" id="IPR025962">
    <property type="entry name" value="SdpI/YhfL"/>
</dbReference>
<keyword evidence="1" id="KW-0472">Membrane</keyword>
<dbReference type="Pfam" id="PF13630">
    <property type="entry name" value="SdpI"/>
    <property type="match status" value="1"/>
</dbReference>
<feature type="transmembrane region" description="Helical" evidence="1">
    <location>
        <begin position="75"/>
        <end position="92"/>
    </location>
</feature>
<protein>
    <recommendedName>
        <fullName evidence="4">DUF3784 domain-containing protein</fullName>
    </recommendedName>
</protein>
<reference evidence="2 3" key="1">
    <citation type="journal article" date="2021" name="Int. J. Syst. Evol. Microbiol.">
        <title>Lentilactobacillus fungorum sp. nov., isolated from spent mushroom substrates.</title>
        <authorList>
            <person name="Tohno M."/>
            <person name="Tanizawa Y."/>
            <person name="Kojima Y."/>
            <person name="Sakamoto M."/>
            <person name="Ohkuma M."/>
            <person name="Kobayashi H."/>
        </authorList>
    </citation>
    <scope>NUCLEOTIDE SEQUENCE [LARGE SCALE GENOMIC DNA]</scope>
    <source>
        <strain evidence="2 3">YK48G</strain>
    </source>
</reference>
<keyword evidence="1" id="KW-1133">Transmembrane helix</keyword>
<keyword evidence="3" id="KW-1185">Reference proteome</keyword>
<organism evidence="2 3">
    <name type="scientific">Lentilactobacillus fungorum</name>
    <dbReference type="NCBI Taxonomy" id="2201250"/>
    <lineage>
        <taxon>Bacteria</taxon>
        <taxon>Bacillati</taxon>
        <taxon>Bacillota</taxon>
        <taxon>Bacilli</taxon>
        <taxon>Lactobacillales</taxon>
        <taxon>Lactobacillaceae</taxon>
        <taxon>Lentilactobacillus</taxon>
    </lineage>
</organism>
<keyword evidence="1" id="KW-0812">Transmembrane</keyword>
<evidence type="ECO:0000256" key="1">
    <source>
        <dbReference type="SAM" id="Phobius"/>
    </source>
</evidence>
<sequence length="97" mass="10924">MNIILITVLIVLIIGCGIYAVDSTHKVSRWIGYRSEGTRSSLANWEHAQRMFYGISIPFFAVLTMINYFIALSNLVIGIILVVWAVAIMIIIETHLN</sequence>
<name>A0ABQ3VZ70_9LACO</name>
<evidence type="ECO:0000313" key="3">
    <source>
        <dbReference type="Proteomes" id="UP000604765"/>
    </source>
</evidence>
<accession>A0ABQ3VZ70</accession>
<feature type="transmembrane region" description="Helical" evidence="1">
    <location>
        <begin position="51"/>
        <end position="70"/>
    </location>
</feature>
<dbReference type="Proteomes" id="UP000604765">
    <property type="component" value="Unassembled WGS sequence"/>
</dbReference>
<evidence type="ECO:0000313" key="2">
    <source>
        <dbReference type="EMBL" id="GHP13634.1"/>
    </source>
</evidence>
<evidence type="ECO:0008006" key="4">
    <source>
        <dbReference type="Google" id="ProtNLM"/>
    </source>
</evidence>
<gene>
    <name evidence="2" type="ORF">YK48G_10590</name>
</gene>
<comment type="caution">
    <text evidence="2">The sequence shown here is derived from an EMBL/GenBank/DDBJ whole genome shotgun (WGS) entry which is preliminary data.</text>
</comment>
<dbReference type="EMBL" id="BNJR01000010">
    <property type="protein sequence ID" value="GHP13634.1"/>
    <property type="molecule type" value="Genomic_DNA"/>
</dbReference>
<proteinExistence type="predicted"/>